<sequence>MRTIARLRAAHRLACRFDAKGGRRGSFAEFALRGIEPVRPSACACVMPHRREIPAIYAP</sequence>
<dbReference type="EMBL" id="BLAG01000019">
    <property type="protein sequence ID" value="GES33502.1"/>
    <property type="molecule type" value="Genomic_DNA"/>
</dbReference>
<reference evidence="1 2" key="1">
    <citation type="submission" date="2019-10" db="EMBL/GenBank/DDBJ databases">
        <title>Whole genome shotgun sequence of Streptomyces angustmyceticus NBRC 3934.</title>
        <authorList>
            <person name="Hosoyama A."/>
            <person name="Ichikawa N."/>
            <person name="Kimura A."/>
            <person name="Kitahashi Y."/>
            <person name="Komaki H."/>
            <person name="Uohara A."/>
        </authorList>
    </citation>
    <scope>NUCLEOTIDE SEQUENCE [LARGE SCALE GENOMIC DNA]</scope>
    <source>
        <strain evidence="1 2">NBRC 3934</strain>
    </source>
</reference>
<dbReference type="AlphaFoldDB" id="A0A5J4LNE0"/>
<proteinExistence type="predicted"/>
<organism evidence="1 2">
    <name type="scientific">Streptomyces angustmyceticus</name>
    <dbReference type="NCBI Taxonomy" id="285578"/>
    <lineage>
        <taxon>Bacteria</taxon>
        <taxon>Bacillati</taxon>
        <taxon>Actinomycetota</taxon>
        <taxon>Actinomycetes</taxon>
        <taxon>Kitasatosporales</taxon>
        <taxon>Streptomycetaceae</taxon>
        <taxon>Streptomyces</taxon>
    </lineage>
</organism>
<evidence type="ECO:0000313" key="2">
    <source>
        <dbReference type="Proteomes" id="UP000325598"/>
    </source>
</evidence>
<dbReference type="Proteomes" id="UP000325598">
    <property type="component" value="Unassembled WGS sequence"/>
</dbReference>
<accession>A0A5J4LNE0</accession>
<name>A0A5J4LNE0_9ACTN</name>
<comment type="caution">
    <text evidence="1">The sequence shown here is derived from an EMBL/GenBank/DDBJ whole genome shotgun (WGS) entry which is preliminary data.</text>
</comment>
<gene>
    <name evidence="1" type="ORF">San01_59900</name>
</gene>
<evidence type="ECO:0000313" key="1">
    <source>
        <dbReference type="EMBL" id="GES33502.1"/>
    </source>
</evidence>
<keyword evidence="2" id="KW-1185">Reference proteome</keyword>
<protein>
    <submittedName>
        <fullName evidence="1">Uncharacterized protein</fullName>
    </submittedName>
</protein>